<dbReference type="InterPro" id="IPR043129">
    <property type="entry name" value="ATPase_NBD"/>
</dbReference>
<protein>
    <recommendedName>
        <fullName evidence="2">Anhydro-N-acetylmuramic acid kinase</fullName>
        <ecNumber evidence="2">2.7.1.170</ecNumber>
    </recommendedName>
    <alternativeName>
        <fullName evidence="2">AnhMurNAc kinase</fullName>
    </alternativeName>
</protein>
<gene>
    <name evidence="2 3" type="primary">anmK</name>
    <name evidence="3" type="ORF">KL86APRO_10990</name>
</gene>
<organism evidence="3">
    <name type="scientific">uncultured Alphaproteobacteria bacterium</name>
    <dbReference type="NCBI Taxonomy" id="91750"/>
    <lineage>
        <taxon>Bacteria</taxon>
        <taxon>Pseudomonadati</taxon>
        <taxon>Pseudomonadota</taxon>
        <taxon>Alphaproteobacteria</taxon>
        <taxon>environmental samples</taxon>
    </lineage>
</organism>
<dbReference type="UniPathway" id="UPA00544"/>
<dbReference type="SUPFAM" id="SSF53067">
    <property type="entry name" value="Actin-like ATPase domain"/>
    <property type="match status" value="1"/>
</dbReference>
<proteinExistence type="inferred from homology"/>
<dbReference type="GO" id="GO:0006040">
    <property type="term" value="P:amino sugar metabolic process"/>
    <property type="evidence" value="ECO:0007669"/>
    <property type="project" value="InterPro"/>
</dbReference>
<sequence>MKFKPVVALGLMSGTSVDGVDAALIVTDGEEVSAFGPRRTYAYGADTRARIRAAFGREDREALEVRAVAEEITRLHADAAAALLAEAGADWRPELIGFHGQTILHAPDRGVTVQIGDGARLARLTGTAVVADFRSADVAAGGQGAPLVPVFHRALVRGWTGKPAGWVAVLNLGGVANLTAIAPGGAMIACDTGPGNALIDDWVARHGAGDCDRDGRLALAGTADAGWIAAATAARFFVTPPPKALDRDAFAPIAQGAMTLEDGAATLAGFTVRAVAVASRHLPEIPAAWVVTGGGRRNPALMRGLAAELGVPVLGAEQAGWDGDALEAQAFGYLAARSVRGLPLSFPGTTGVPRPTPGGVLYRPE</sequence>
<dbReference type="PANTHER" id="PTHR30605:SF0">
    <property type="entry name" value="ANHYDRO-N-ACETYLMURAMIC ACID KINASE"/>
    <property type="match status" value="1"/>
</dbReference>
<dbReference type="GO" id="GO:0097175">
    <property type="term" value="P:1,6-anhydro-N-acetyl-beta-muramic acid catabolic process"/>
    <property type="evidence" value="ECO:0007669"/>
    <property type="project" value="UniProtKB-UniRule"/>
</dbReference>
<evidence type="ECO:0000313" key="3">
    <source>
        <dbReference type="EMBL" id="SBV98267.1"/>
    </source>
</evidence>
<dbReference type="GO" id="GO:0009254">
    <property type="term" value="P:peptidoglycan turnover"/>
    <property type="evidence" value="ECO:0007669"/>
    <property type="project" value="UniProtKB-UniRule"/>
</dbReference>
<keyword evidence="2" id="KW-0547">Nucleotide-binding</keyword>
<comment type="pathway">
    <text evidence="2">Amino-sugar metabolism; 1,6-anhydro-N-acetylmuramate degradation.</text>
</comment>
<keyword evidence="2 3" id="KW-0418">Kinase</keyword>
<dbReference type="EC" id="2.7.1.170" evidence="2"/>
<dbReference type="UniPathway" id="UPA00343"/>
<evidence type="ECO:0000256" key="1">
    <source>
        <dbReference type="ARBA" id="ARBA00023277"/>
    </source>
</evidence>
<keyword evidence="1 2" id="KW-0119">Carbohydrate metabolism</keyword>
<keyword evidence="2 3" id="KW-0808">Transferase</keyword>
<dbReference type="EMBL" id="FLUO01000001">
    <property type="protein sequence ID" value="SBV98267.1"/>
    <property type="molecule type" value="Genomic_DNA"/>
</dbReference>
<dbReference type="GO" id="GO:0005524">
    <property type="term" value="F:ATP binding"/>
    <property type="evidence" value="ECO:0007669"/>
    <property type="project" value="UniProtKB-UniRule"/>
</dbReference>
<dbReference type="AlphaFoldDB" id="A0A212JFR3"/>
<dbReference type="GO" id="GO:0016301">
    <property type="term" value="F:kinase activity"/>
    <property type="evidence" value="ECO:0007669"/>
    <property type="project" value="UniProtKB-KW"/>
</dbReference>
<dbReference type="Pfam" id="PF03702">
    <property type="entry name" value="AnmK"/>
    <property type="match status" value="1"/>
</dbReference>
<comment type="similarity">
    <text evidence="2">Belongs to the anhydro-N-acetylmuramic acid kinase family.</text>
</comment>
<name>A0A212JFR3_9PROT</name>
<dbReference type="Gene3D" id="3.30.420.40">
    <property type="match status" value="2"/>
</dbReference>
<dbReference type="HAMAP" id="MF_01270">
    <property type="entry name" value="AnhMurNAc_kinase"/>
    <property type="match status" value="1"/>
</dbReference>
<comment type="pathway">
    <text evidence="2">Cell wall biogenesis; peptidoglycan recycling.</text>
</comment>
<comment type="catalytic activity">
    <reaction evidence="2">
        <text>1,6-anhydro-N-acetyl-beta-muramate + ATP + H2O = N-acetyl-D-muramate 6-phosphate + ADP + H(+)</text>
        <dbReference type="Rhea" id="RHEA:24952"/>
        <dbReference type="ChEBI" id="CHEBI:15377"/>
        <dbReference type="ChEBI" id="CHEBI:15378"/>
        <dbReference type="ChEBI" id="CHEBI:30616"/>
        <dbReference type="ChEBI" id="CHEBI:58690"/>
        <dbReference type="ChEBI" id="CHEBI:58722"/>
        <dbReference type="ChEBI" id="CHEBI:456216"/>
        <dbReference type="EC" id="2.7.1.170"/>
    </reaction>
</comment>
<evidence type="ECO:0000256" key="2">
    <source>
        <dbReference type="HAMAP-Rule" id="MF_01270"/>
    </source>
</evidence>
<dbReference type="NCBIfam" id="NF007141">
    <property type="entry name" value="PRK09585.1-5"/>
    <property type="match status" value="1"/>
</dbReference>
<dbReference type="GO" id="GO:0016773">
    <property type="term" value="F:phosphotransferase activity, alcohol group as acceptor"/>
    <property type="evidence" value="ECO:0007669"/>
    <property type="project" value="UniProtKB-UniRule"/>
</dbReference>
<keyword evidence="2" id="KW-0067">ATP-binding</keyword>
<feature type="binding site" evidence="2">
    <location>
        <begin position="14"/>
        <end position="21"/>
    </location>
    <ligand>
        <name>ATP</name>
        <dbReference type="ChEBI" id="CHEBI:30616"/>
    </ligand>
</feature>
<dbReference type="PANTHER" id="PTHR30605">
    <property type="entry name" value="ANHYDRO-N-ACETYLMURAMIC ACID KINASE"/>
    <property type="match status" value="1"/>
</dbReference>
<dbReference type="InterPro" id="IPR005338">
    <property type="entry name" value="Anhydro_N_Ac-Mur_kinase"/>
</dbReference>
<accession>A0A212JFR3</accession>
<reference evidence="3" key="1">
    <citation type="submission" date="2016-04" db="EMBL/GenBank/DDBJ databases">
        <authorList>
            <person name="Evans L.H."/>
            <person name="Alamgir A."/>
            <person name="Owens N."/>
            <person name="Weber N.D."/>
            <person name="Virtaneva K."/>
            <person name="Barbian K."/>
            <person name="Babar A."/>
            <person name="Rosenke K."/>
        </authorList>
    </citation>
    <scope>NUCLEOTIDE SEQUENCE</scope>
    <source>
        <strain evidence="3">86</strain>
    </source>
</reference>
<comment type="function">
    <text evidence="2">Catalyzes the specific phosphorylation of 1,6-anhydro-N-acetylmuramic acid (anhMurNAc) with the simultaneous cleavage of the 1,6-anhydro ring, generating MurNAc-6-P. Is required for the utilization of anhMurNAc either imported from the medium or derived from its own cell wall murein, and thus plays a role in cell wall recycling.</text>
</comment>